<keyword evidence="1" id="KW-0812">Transmembrane</keyword>
<feature type="transmembrane region" description="Helical" evidence="1">
    <location>
        <begin position="76"/>
        <end position="96"/>
    </location>
</feature>
<reference evidence="2 3" key="1">
    <citation type="submission" date="2018-05" db="EMBL/GenBank/DDBJ databases">
        <title>Legionella qingyii sp.nov., whole genome shotgun sequence.</title>
        <authorList>
            <person name="Wu H."/>
            <person name="Zhu Q."/>
            <person name="Hu C."/>
        </authorList>
    </citation>
    <scope>NUCLEOTIDE SEQUENCE [LARGE SCALE GENOMIC DNA]</scope>
    <source>
        <strain evidence="2 3">HEB18</strain>
    </source>
</reference>
<sequence>MTRTTEVISVSASENPREVPNFMRLQLRQQGGLQSTLKVVINAVVVANQVLVPEDLSSLTVIKLTNGRGISSHRSYSLIGIVTSYAALIKGFYFYFTVFGRFAEVHLKRTGTINSAIGHSKPIFVIDGVEVALH</sequence>
<proteinExistence type="predicted"/>
<accession>A0A317U512</accession>
<gene>
    <name evidence="2" type="ORF">DGG96_03650</name>
</gene>
<evidence type="ECO:0000313" key="2">
    <source>
        <dbReference type="EMBL" id="PWY57093.1"/>
    </source>
</evidence>
<evidence type="ECO:0000313" key="3">
    <source>
        <dbReference type="Proteomes" id="UP000247152"/>
    </source>
</evidence>
<comment type="caution">
    <text evidence="2">The sequence shown here is derived from an EMBL/GenBank/DDBJ whole genome shotgun (WGS) entry which is preliminary data.</text>
</comment>
<protein>
    <submittedName>
        <fullName evidence="2">Uncharacterized protein</fullName>
    </submittedName>
</protein>
<name>A0A317U512_9GAMM</name>
<dbReference type="RefSeq" id="WP_110141619.1">
    <property type="nucleotide sequence ID" value="NZ_QHJG01000004.1"/>
</dbReference>
<evidence type="ECO:0000256" key="1">
    <source>
        <dbReference type="SAM" id="Phobius"/>
    </source>
</evidence>
<keyword evidence="1" id="KW-0472">Membrane</keyword>
<dbReference type="Proteomes" id="UP000247152">
    <property type="component" value="Unassembled WGS sequence"/>
</dbReference>
<dbReference type="AlphaFoldDB" id="A0A317U512"/>
<dbReference type="EMBL" id="QHJG01000004">
    <property type="protein sequence ID" value="PWY57093.1"/>
    <property type="molecule type" value="Genomic_DNA"/>
</dbReference>
<keyword evidence="1" id="KW-1133">Transmembrane helix</keyword>
<organism evidence="2 3">
    <name type="scientific">Legionella qingyii</name>
    <dbReference type="NCBI Taxonomy" id="2184757"/>
    <lineage>
        <taxon>Bacteria</taxon>
        <taxon>Pseudomonadati</taxon>
        <taxon>Pseudomonadota</taxon>
        <taxon>Gammaproteobacteria</taxon>
        <taxon>Legionellales</taxon>
        <taxon>Legionellaceae</taxon>
        <taxon>Legionella</taxon>
    </lineage>
</organism>